<dbReference type="EMBL" id="BARW01023991">
    <property type="protein sequence ID" value="GAI88299.1"/>
    <property type="molecule type" value="Genomic_DNA"/>
</dbReference>
<gene>
    <name evidence="1" type="ORF">S12H4_39659</name>
</gene>
<comment type="caution">
    <text evidence="1">The sequence shown here is derived from an EMBL/GenBank/DDBJ whole genome shotgun (WGS) entry which is preliminary data.</text>
</comment>
<accession>X1U7J3</accession>
<protein>
    <submittedName>
        <fullName evidence="1">Uncharacterized protein</fullName>
    </submittedName>
</protein>
<name>X1U7J3_9ZZZZ</name>
<proteinExistence type="predicted"/>
<feature type="non-terminal residue" evidence="1">
    <location>
        <position position="131"/>
    </location>
</feature>
<dbReference type="AlphaFoldDB" id="X1U7J3"/>
<reference evidence="1" key="1">
    <citation type="journal article" date="2014" name="Front. Microbiol.">
        <title>High frequency of phylogenetically diverse reductive dehalogenase-homologous genes in deep subseafloor sedimentary metagenomes.</title>
        <authorList>
            <person name="Kawai M."/>
            <person name="Futagami T."/>
            <person name="Toyoda A."/>
            <person name="Takaki Y."/>
            <person name="Nishi S."/>
            <person name="Hori S."/>
            <person name="Arai W."/>
            <person name="Tsubouchi T."/>
            <person name="Morono Y."/>
            <person name="Uchiyama I."/>
            <person name="Ito T."/>
            <person name="Fujiyama A."/>
            <person name="Inagaki F."/>
            <person name="Takami H."/>
        </authorList>
    </citation>
    <scope>NUCLEOTIDE SEQUENCE</scope>
    <source>
        <strain evidence="1">Expedition CK06-06</strain>
    </source>
</reference>
<sequence length="131" mass="15387">MYKELLDLGASQRGVRFNHDRHPDRRYQRAQKRWTDEELEYLGNKYGLVSDRAICRHLQRSPNAIRIIALRKLHSNRKANFYSACELTRALGKADSKTIVSWALAGWLQVRKSTVRAGEFKAWLFRDKNII</sequence>
<organism evidence="1">
    <name type="scientific">marine sediment metagenome</name>
    <dbReference type="NCBI Taxonomy" id="412755"/>
    <lineage>
        <taxon>unclassified sequences</taxon>
        <taxon>metagenomes</taxon>
        <taxon>ecological metagenomes</taxon>
    </lineage>
</organism>
<evidence type="ECO:0000313" key="1">
    <source>
        <dbReference type="EMBL" id="GAI88299.1"/>
    </source>
</evidence>